<accession>A0ABN1MQ28</accession>
<sequence length="173" mass="19913">MEYLFYTVLIIVPAGIVFGTAYFFMKKLAEKEQRSIALELRKERQKHVLPGRIDAYQRLVLLMERISPNSLVMRIHNPGMPARQLQGELLKTIREEFEHNVAQQIFISPKAWDVVKNSKEEIIKIINMAGNQMDATATATDLAQKIFEISSEITPLPTEVAAHYLKEELQQLF</sequence>
<reference evidence="2 3" key="1">
    <citation type="journal article" date="2019" name="Int. J. Syst. Evol. Microbiol.">
        <title>The Global Catalogue of Microorganisms (GCM) 10K type strain sequencing project: providing services to taxonomists for standard genome sequencing and annotation.</title>
        <authorList>
            <consortium name="The Broad Institute Genomics Platform"/>
            <consortium name="The Broad Institute Genome Sequencing Center for Infectious Disease"/>
            <person name="Wu L."/>
            <person name="Ma J."/>
        </authorList>
    </citation>
    <scope>NUCLEOTIDE SEQUENCE [LARGE SCALE GENOMIC DNA]</scope>
    <source>
        <strain evidence="2 3">JCM 16083</strain>
    </source>
</reference>
<name>A0ABN1MQ28_9FLAO</name>
<dbReference type="EMBL" id="BAAAFH010000007">
    <property type="protein sequence ID" value="GAA0875163.1"/>
    <property type="molecule type" value="Genomic_DNA"/>
</dbReference>
<dbReference type="InterPro" id="IPR057695">
    <property type="entry name" value="DUF7935"/>
</dbReference>
<dbReference type="RefSeq" id="WP_343786332.1">
    <property type="nucleotide sequence ID" value="NZ_BAAAFH010000007.1"/>
</dbReference>
<feature type="transmembrane region" description="Helical" evidence="1">
    <location>
        <begin position="6"/>
        <end position="25"/>
    </location>
</feature>
<keyword evidence="3" id="KW-1185">Reference proteome</keyword>
<dbReference type="Proteomes" id="UP001501126">
    <property type="component" value="Unassembled WGS sequence"/>
</dbReference>
<comment type="caution">
    <text evidence="2">The sequence shown here is derived from an EMBL/GenBank/DDBJ whole genome shotgun (WGS) entry which is preliminary data.</text>
</comment>
<evidence type="ECO:0000313" key="2">
    <source>
        <dbReference type="EMBL" id="GAA0875163.1"/>
    </source>
</evidence>
<proteinExistence type="predicted"/>
<evidence type="ECO:0000313" key="3">
    <source>
        <dbReference type="Proteomes" id="UP001501126"/>
    </source>
</evidence>
<organism evidence="2 3">
    <name type="scientific">Wandonia haliotis</name>
    <dbReference type="NCBI Taxonomy" id="574963"/>
    <lineage>
        <taxon>Bacteria</taxon>
        <taxon>Pseudomonadati</taxon>
        <taxon>Bacteroidota</taxon>
        <taxon>Flavobacteriia</taxon>
        <taxon>Flavobacteriales</taxon>
        <taxon>Crocinitomicaceae</taxon>
        <taxon>Wandonia</taxon>
    </lineage>
</organism>
<keyword evidence="1" id="KW-0472">Membrane</keyword>
<keyword evidence="1" id="KW-1133">Transmembrane helix</keyword>
<evidence type="ECO:0000256" key="1">
    <source>
        <dbReference type="SAM" id="Phobius"/>
    </source>
</evidence>
<keyword evidence="1" id="KW-0812">Transmembrane</keyword>
<protein>
    <submittedName>
        <fullName evidence="2">Uncharacterized protein</fullName>
    </submittedName>
</protein>
<gene>
    <name evidence="2" type="ORF">GCM10009118_15710</name>
</gene>
<dbReference type="Pfam" id="PF25589">
    <property type="entry name" value="DUF7935"/>
    <property type="match status" value="1"/>
</dbReference>